<dbReference type="Pfam" id="PF00111">
    <property type="entry name" value="Fer2"/>
    <property type="match status" value="1"/>
</dbReference>
<dbReference type="CDD" id="cd00207">
    <property type="entry name" value="fer2"/>
    <property type="match status" value="1"/>
</dbReference>
<dbReference type="GeneID" id="89572743"/>
<dbReference type="GO" id="GO:0016491">
    <property type="term" value="F:oxidoreductase activity"/>
    <property type="evidence" value="ECO:0007669"/>
    <property type="project" value="UniProtKB-KW"/>
</dbReference>
<dbReference type="GO" id="GO:0051537">
    <property type="term" value="F:2 iron, 2 sulfur cluster binding"/>
    <property type="evidence" value="ECO:0007669"/>
    <property type="project" value="UniProtKB-KW"/>
</dbReference>
<dbReference type="AlphaFoldDB" id="A0A6A7ZRZ1"/>
<dbReference type="PROSITE" id="PS00197">
    <property type="entry name" value="2FE2S_FER_1"/>
    <property type="match status" value="1"/>
</dbReference>
<keyword evidence="2" id="KW-0285">Flavoprotein</keyword>
<dbReference type="InterPro" id="IPR008333">
    <property type="entry name" value="Cbr1-like_FAD-bd_dom"/>
</dbReference>
<dbReference type="SUPFAM" id="SSF52343">
    <property type="entry name" value="Ferredoxin reductase-like, C-terminal NADP-linked domain"/>
    <property type="match status" value="1"/>
</dbReference>
<dbReference type="Gene3D" id="3.40.50.80">
    <property type="entry name" value="Nucleotide-binding domain of ferredoxin-NADP reductase (FNR) module"/>
    <property type="match status" value="1"/>
</dbReference>
<dbReference type="PANTHER" id="PTHR47354">
    <property type="entry name" value="NADH OXIDOREDUCTASE HCR"/>
    <property type="match status" value="1"/>
</dbReference>
<dbReference type="PROSITE" id="PS51384">
    <property type="entry name" value="FAD_FR"/>
    <property type="match status" value="1"/>
</dbReference>
<dbReference type="Gene3D" id="3.10.20.30">
    <property type="match status" value="1"/>
</dbReference>
<dbReference type="InterPro" id="IPR001709">
    <property type="entry name" value="Flavoprot_Pyr_Nucl_cyt_Rdtase"/>
</dbReference>
<evidence type="ECO:0000256" key="9">
    <source>
        <dbReference type="ARBA" id="ARBA00034078"/>
    </source>
</evidence>
<evidence type="ECO:0000256" key="8">
    <source>
        <dbReference type="ARBA" id="ARBA00023014"/>
    </source>
</evidence>
<keyword evidence="4" id="KW-0479">Metal-binding</keyword>
<protein>
    <submittedName>
        <fullName evidence="11">2Fe-2S iron-sulfur cluster binding domain-containing protein</fullName>
    </submittedName>
</protein>
<comment type="cofactor">
    <cofactor evidence="1">
        <name>FAD</name>
        <dbReference type="ChEBI" id="CHEBI:57692"/>
    </cofactor>
</comment>
<evidence type="ECO:0000256" key="4">
    <source>
        <dbReference type="ARBA" id="ARBA00022723"/>
    </source>
</evidence>
<keyword evidence="8" id="KW-0411">Iron-sulfur</keyword>
<dbReference type="EMBL" id="WISP01000104">
    <property type="protein sequence ID" value="MQW04858.1"/>
    <property type="molecule type" value="Genomic_DNA"/>
</dbReference>
<evidence type="ECO:0000256" key="7">
    <source>
        <dbReference type="ARBA" id="ARBA00023004"/>
    </source>
</evidence>
<evidence type="ECO:0000256" key="10">
    <source>
        <dbReference type="ARBA" id="ARBA00061434"/>
    </source>
</evidence>
<dbReference type="InterPro" id="IPR006058">
    <property type="entry name" value="2Fe2S_fd_BS"/>
</dbReference>
<keyword evidence="3" id="KW-0001">2Fe-2S</keyword>
<dbReference type="Pfam" id="PF00175">
    <property type="entry name" value="NAD_binding_1"/>
    <property type="match status" value="1"/>
</dbReference>
<dbReference type="InterPro" id="IPR001433">
    <property type="entry name" value="OxRdtase_FAD/NAD-bd"/>
</dbReference>
<name>A0A6A7ZRZ1_RHIML</name>
<evidence type="ECO:0000256" key="5">
    <source>
        <dbReference type="ARBA" id="ARBA00022827"/>
    </source>
</evidence>
<keyword evidence="7" id="KW-0408">Iron</keyword>
<reference evidence="11" key="1">
    <citation type="journal article" date="2013" name="Genome Biol.">
        <title>Comparative genomics of the core and accessory genomes of 48 Sinorhizobium strains comprising five genospecies.</title>
        <authorList>
            <person name="Sugawara M."/>
            <person name="Epstein B."/>
            <person name="Badgley B.D."/>
            <person name="Unno T."/>
            <person name="Xu L."/>
            <person name="Reese J."/>
            <person name="Gyaneshwar P."/>
            <person name="Denny R."/>
            <person name="Mudge J."/>
            <person name="Bharti A.K."/>
            <person name="Farmer A.D."/>
            <person name="May G.D."/>
            <person name="Woodward J.E."/>
            <person name="Medigue C."/>
            <person name="Vallenet D."/>
            <person name="Lajus A."/>
            <person name="Rouy Z."/>
            <person name="Martinez-Vaz B."/>
            <person name="Tiffin P."/>
            <person name="Young N.D."/>
            <person name="Sadowsky M.J."/>
        </authorList>
    </citation>
    <scope>NUCLEOTIDE SEQUENCE</scope>
    <source>
        <strain evidence="11">M30</strain>
    </source>
</reference>
<dbReference type="InterPro" id="IPR039261">
    <property type="entry name" value="FNR_nucleotide-bd"/>
</dbReference>
<evidence type="ECO:0000256" key="1">
    <source>
        <dbReference type="ARBA" id="ARBA00001974"/>
    </source>
</evidence>
<dbReference type="SUPFAM" id="SSF54292">
    <property type="entry name" value="2Fe-2S ferredoxin-like"/>
    <property type="match status" value="1"/>
</dbReference>
<gene>
    <name evidence="11" type="ORF">GHK45_14045</name>
</gene>
<dbReference type="Gene3D" id="2.40.30.10">
    <property type="entry name" value="Translation factors"/>
    <property type="match status" value="1"/>
</dbReference>
<dbReference type="InterPro" id="IPR001041">
    <property type="entry name" value="2Fe-2S_ferredoxin-type"/>
</dbReference>
<dbReference type="InterPro" id="IPR017927">
    <property type="entry name" value="FAD-bd_FR_type"/>
</dbReference>
<dbReference type="PANTHER" id="PTHR47354:SF6">
    <property type="entry name" value="NADH OXIDOREDUCTASE HCR"/>
    <property type="match status" value="1"/>
</dbReference>
<dbReference type="PRINTS" id="PR00371">
    <property type="entry name" value="FPNCR"/>
</dbReference>
<dbReference type="CDD" id="cd06215">
    <property type="entry name" value="FNR_iron_sulfur_binding_1"/>
    <property type="match status" value="1"/>
</dbReference>
<accession>A0A6A7ZRZ1</accession>
<dbReference type="InterPro" id="IPR017938">
    <property type="entry name" value="Riboflavin_synthase-like_b-brl"/>
</dbReference>
<sequence>MLMEASFPFSLSAANQQPCYRGGPATLVCKAVIDETHDSKTFVFEDSQSRSFDFKPGQYISFKFEIEGKLCPRAYSICSTPTRPHNVQITVKRVPGGLVSNWLNDHMRPRMSVEIADIAGRFNYFDIPSRKPLLLSGGSGVTPVMSMLQYITDVADQVDVEFVHFARTPKDIIFRDQLEFIARRFSNIKVHMVVGETGEETCFRGRMGTISASLMQSLVPDLPQREIFMCGPEGFMKAARAMAAEVPIRAVYEESFGERIPIEEPDKLGGEVYFSLSGKHGTCAPGETILEAALNSGIWIESSCHQGVCGSCKVKLTQGMVDMQDLGGLPACERSEGFVLACCSRPMGSVSIDA</sequence>
<dbReference type="InterPro" id="IPR036010">
    <property type="entry name" value="2Fe-2S_ferredoxin-like_sf"/>
</dbReference>
<keyword evidence="6" id="KW-0560">Oxidoreductase</keyword>
<evidence type="ECO:0000256" key="3">
    <source>
        <dbReference type="ARBA" id="ARBA00022714"/>
    </source>
</evidence>
<keyword evidence="5" id="KW-0274">FAD</keyword>
<proteinExistence type="inferred from homology"/>
<comment type="caution">
    <text evidence="11">The sequence shown here is derived from an EMBL/GenBank/DDBJ whole genome shotgun (WGS) entry which is preliminary data.</text>
</comment>
<evidence type="ECO:0000256" key="6">
    <source>
        <dbReference type="ARBA" id="ARBA00023002"/>
    </source>
</evidence>
<dbReference type="PRINTS" id="PR00410">
    <property type="entry name" value="PHEHYDRXLASE"/>
</dbReference>
<comment type="cofactor">
    <cofactor evidence="9">
        <name>[2Fe-2S] cluster</name>
        <dbReference type="ChEBI" id="CHEBI:190135"/>
    </cofactor>
</comment>
<comment type="similarity">
    <text evidence="10">In the N-terminal section; belongs to the FAD-binding oxidoreductase type 6 family.</text>
</comment>
<dbReference type="InterPro" id="IPR012675">
    <property type="entry name" value="Beta-grasp_dom_sf"/>
</dbReference>
<dbReference type="Pfam" id="PF00970">
    <property type="entry name" value="FAD_binding_6"/>
    <property type="match status" value="1"/>
</dbReference>
<dbReference type="InterPro" id="IPR050415">
    <property type="entry name" value="MRET"/>
</dbReference>
<dbReference type="PROSITE" id="PS51085">
    <property type="entry name" value="2FE2S_FER_2"/>
    <property type="match status" value="1"/>
</dbReference>
<organism evidence="11">
    <name type="scientific">Rhizobium meliloti</name>
    <name type="common">Ensifer meliloti</name>
    <name type="synonym">Sinorhizobium meliloti</name>
    <dbReference type="NCBI Taxonomy" id="382"/>
    <lineage>
        <taxon>Bacteria</taxon>
        <taxon>Pseudomonadati</taxon>
        <taxon>Pseudomonadota</taxon>
        <taxon>Alphaproteobacteria</taxon>
        <taxon>Hyphomicrobiales</taxon>
        <taxon>Rhizobiaceae</taxon>
        <taxon>Sinorhizobium/Ensifer group</taxon>
        <taxon>Sinorhizobium</taxon>
    </lineage>
</organism>
<dbReference type="RefSeq" id="WP_017264088.1">
    <property type="nucleotide sequence ID" value="NZ_CP088115.1"/>
</dbReference>
<evidence type="ECO:0000256" key="2">
    <source>
        <dbReference type="ARBA" id="ARBA00022630"/>
    </source>
</evidence>
<dbReference type="SUPFAM" id="SSF63380">
    <property type="entry name" value="Riboflavin synthase domain-like"/>
    <property type="match status" value="1"/>
</dbReference>
<dbReference type="GO" id="GO:0046872">
    <property type="term" value="F:metal ion binding"/>
    <property type="evidence" value="ECO:0007669"/>
    <property type="project" value="UniProtKB-KW"/>
</dbReference>
<evidence type="ECO:0000313" key="11">
    <source>
        <dbReference type="EMBL" id="MQW04858.1"/>
    </source>
</evidence>